<accession>A0AAN9S807</accession>
<evidence type="ECO:0000313" key="2">
    <source>
        <dbReference type="EMBL" id="KAK7389313.1"/>
    </source>
</evidence>
<keyword evidence="3" id="KW-1185">Reference proteome</keyword>
<organism evidence="2 3">
    <name type="scientific">Psophocarpus tetragonolobus</name>
    <name type="common">Winged bean</name>
    <name type="synonym">Dolichos tetragonolobus</name>
    <dbReference type="NCBI Taxonomy" id="3891"/>
    <lineage>
        <taxon>Eukaryota</taxon>
        <taxon>Viridiplantae</taxon>
        <taxon>Streptophyta</taxon>
        <taxon>Embryophyta</taxon>
        <taxon>Tracheophyta</taxon>
        <taxon>Spermatophyta</taxon>
        <taxon>Magnoliopsida</taxon>
        <taxon>eudicotyledons</taxon>
        <taxon>Gunneridae</taxon>
        <taxon>Pentapetalae</taxon>
        <taxon>rosids</taxon>
        <taxon>fabids</taxon>
        <taxon>Fabales</taxon>
        <taxon>Fabaceae</taxon>
        <taxon>Papilionoideae</taxon>
        <taxon>50 kb inversion clade</taxon>
        <taxon>NPAAA clade</taxon>
        <taxon>indigoferoid/millettioid clade</taxon>
        <taxon>Phaseoleae</taxon>
        <taxon>Psophocarpus</taxon>
    </lineage>
</organism>
<dbReference type="Proteomes" id="UP001386955">
    <property type="component" value="Unassembled WGS sequence"/>
</dbReference>
<name>A0AAN9S807_PSOTE</name>
<proteinExistence type="predicted"/>
<comment type="caution">
    <text evidence="2">The sequence shown here is derived from an EMBL/GenBank/DDBJ whole genome shotgun (WGS) entry which is preliminary data.</text>
</comment>
<dbReference type="AlphaFoldDB" id="A0AAN9S807"/>
<gene>
    <name evidence="2" type="ORF">VNO78_24200</name>
</gene>
<sequence>MAPKTLQDKKRKRSEDGSSKRVFDASKLRSNAHDKRYHEIVEKKNISQEKAYNLKADQFPTLEEEKHQKWQTVTAFPIDSTANLAKEFHKKNSNDINFLSFVGGKKFHCEREELILQSMQPTSAACITRQGNGKISPTHEQQLAVETSAQELPGESQQPPPSLEQRLMLIERTQTQLQQNLIRLELGQARIEQSLQSMSHLLELIYRSQQHN</sequence>
<reference evidence="2 3" key="1">
    <citation type="submission" date="2024-01" db="EMBL/GenBank/DDBJ databases">
        <title>The genomes of 5 underutilized Papilionoideae crops provide insights into root nodulation and disease resistanc.</title>
        <authorList>
            <person name="Jiang F."/>
        </authorList>
    </citation>
    <scope>NUCLEOTIDE SEQUENCE [LARGE SCALE GENOMIC DNA]</scope>
    <source>
        <strain evidence="2">DUOXIRENSHENG_FW03</strain>
        <tissue evidence="2">Leaves</tissue>
    </source>
</reference>
<feature type="compositionally biased region" description="Basic and acidic residues" evidence="1">
    <location>
        <begin position="13"/>
        <end position="28"/>
    </location>
</feature>
<feature type="region of interest" description="Disordered" evidence="1">
    <location>
        <begin position="1"/>
        <end position="28"/>
    </location>
</feature>
<protein>
    <submittedName>
        <fullName evidence="2">Uncharacterized protein</fullName>
    </submittedName>
</protein>
<evidence type="ECO:0000256" key="1">
    <source>
        <dbReference type="SAM" id="MobiDB-lite"/>
    </source>
</evidence>
<evidence type="ECO:0000313" key="3">
    <source>
        <dbReference type="Proteomes" id="UP001386955"/>
    </source>
</evidence>
<dbReference type="EMBL" id="JAYMYS010000006">
    <property type="protein sequence ID" value="KAK7389313.1"/>
    <property type="molecule type" value="Genomic_DNA"/>
</dbReference>